<keyword evidence="1" id="KW-0472">Membrane</keyword>
<dbReference type="PROSITE" id="PS51257">
    <property type="entry name" value="PROKAR_LIPOPROTEIN"/>
    <property type="match status" value="1"/>
</dbReference>
<accession>C6LAN8</accession>
<evidence type="ECO:0000313" key="2">
    <source>
        <dbReference type="EMBL" id="EET62645.1"/>
    </source>
</evidence>
<organism evidence="2 3">
    <name type="scientific">Marvinbryantia formatexigens DSM 14469</name>
    <dbReference type="NCBI Taxonomy" id="478749"/>
    <lineage>
        <taxon>Bacteria</taxon>
        <taxon>Bacillati</taxon>
        <taxon>Bacillota</taxon>
        <taxon>Clostridia</taxon>
        <taxon>Lachnospirales</taxon>
        <taxon>Lachnospiraceae</taxon>
        <taxon>Marvinbryantia</taxon>
    </lineage>
</organism>
<evidence type="ECO:0000256" key="1">
    <source>
        <dbReference type="SAM" id="Phobius"/>
    </source>
</evidence>
<evidence type="ECO:0008006" key="4">
    <source>
        <dbReference type="Google" id="ProtNLM"/>
    </source>
</evidence>
<dbReference type="AlphaFoldDB" id="C6LAN8"/>
<gene>
    <name evidence="2" type="ORF">BRYFOR_05682</name>
</gene>
<feature type="transmembrane region" description="Helical" evidence="1">
    <location>
        <begin position="90"/>
        <end position="110"/>
    </location>
</feature>
<dbReference type="EMBL" id="ACCL02000002">
    <property type="protein sequence ID" value="EET62645.1"/>
    <property type="molecule type" value="Genomic_DNA"/>
</dbReference>
<proteinExistence type="predicted"/>
<reference evidence="2" key="1">
    <citation type="submission" date="2009-07" db="EMBL/GenBank/DDBJ databases">
        <authorList>
            <person name="Weinstock G."/>
            <person name="Sodergren E."/>
            <person name="Clifton S."/>
            <person name="Fulton L."/>
            <person name="Fulton B."/>
            <person name="Courtney L."/>
            <person name="Fronick C."/>
            <person name="Harrison M."/>
            <person name="Strong C."/>
            <person name="Farmer C."/>
            <person name="Delahaunty K."/>
            <person name="Markovic C."/>
            <person name="Hall O."/>
            <person name="Minx P."/>
            <person name="Tomlinson C."/>
            <person name="Mitreva M."/>
            <person name="Nelson J."/>
            <person name="Hou S."/>
            <person name="Wollam A."/>
            <person name="Pepin K.H."/>
            <person name="Johnson M."/>
            <person name="Bhonagiri V."/>
            <person name="Nash W.E."/>
            <person name="Warren W."/>
            <person name="Chinwalla A."/>
            <person name="Mardis E.R."/>
            <person name="Wilson R.K."/>
        </authorList>
    </citation>
    <scope>NUCLEOTIDE SEQUENCE [LARGE SCALE GENOMIC DNA]</scope>
    <source>
        <strain evidence="2">DSM 14469</strain>
    </source>
</reference>
<protein>
    <recommendedName>
        <fullName evidence="4">DUF3784 domain-containing protein</fullName>
    </recommendedName>
</protein>
<evidence type="ECO:0000313" key="3">
    <source>
        <dbReference type="Proteomes" id="UP000005561"/>
    </source>
</evidence>
<name>C6LAN8_9FIRM</name>
<feature type="transmembrane region" description="Helical" evidence="1">
    <location>
        <begin position="12"/>
        <end position="33"/>
    </location>
</feature>
<comment type="caution">
    <text evidence="2">The sequence shown here is derived from an EMBL/GenBank/DDBJ whole genome shotgun (WGS) entry which is preliminary data.</text>
</comment>
<dbReference type="Proteomes" id="UP000005561">
    <property type="component" value="Unassembled WGS sequence"/>
</dbReference>
<dbReference type="eggNOG" id="ENOG5032YGG">
    <property type="taxonomic scope" value="Bacteria"/>
</dbReference>
<sequence>MAPDNSRILKEVNMIIGFIGWSIVAAVFFGIGISCPKSTEAVGFFTFVKPPEIEDTARYNKAVSILWLTAAAVLEIIGIPVLFLEQNSPFFIFMIFGVMILLIGMMIAYLKIEAKYRK</sequence>
<keyword evidence="3" id="KW-1185">Reference proteome</keyword>
<keyword evidence="1" id="KW-0812">Transmembrane</keyword>
<feature type="transmembrane region" description="Helical" evidence="1">
    <location>
        <begin position="65"/>
        <end position="84"/>
    </location>
</feature>
<keyword evidence="1" id="KW-1133">Transmembrane helix</keyword>